<dbReference type="EMBL" id="JEWH01000023">
    <property type="protein sequence ID" value="EXB05616.1"/>
    <property type="molecule type" value="Genomic_DNA"/>
</dbReference>
<evidence type="ECO:0000313" key="1">
    <source>
        <dbReference type="EMBL" id="EXB05616.1"/>
    </source>
</evidence>
<organism evidence="1 2">
    <name type="scientific">Acinetobacter baumannii (strain 1295743)</name>
    <dbReference type="NCBI Taxonomy" id="1310613"/>
    <lineage>
        <taxon>Bacteria</taxon>
        <taxon>Pseudomonadati</taxon>
        <taxon>Pseudomonadota</taxon>
        <taxon>Gammaproteobacteria</taxon>
        <taxon>Moraxellales</taxon>
        <taxon>Moraxellaceae</taxon>
        <taxon>Acinetobacter</taxon>
        <taxon>Acinetobacter calcoaceticus/baumannii complex</taxon>
    </lineage>
</organism>
<accession>A0A009I569</accession>
<sequence>MNFKLLKVRLDRIKTQKHTLTPEDMLMLVTQEKADLNSGFFSRLFSVTIPQKWEFSINSSEEIGVALELVELIETVFIPHYQGHAKNYAWLEQCILFKLKHQASMNISELVSRYLSKIEKSEHLQISREILKILFEREPSNAVIKAQAIVYKRSQIYTSAIEKFEYYFEHCSYQETLYFDYLECLIMRKNVIYNQEKGEFGDLQYAVYLLCSIDDAKDRALQGNLLNRAITALLPEDVIATRPEDTNFLADMGRGLNSFSKGVGTFFGGRDSQIPYSEGIIASAPKLLKNKKIVECLNQNQKAQKELEKILSDQGLKVGVGLTASAYSLGLIWDYAHIDPSVLDALSFASKGNPENLNTLQDISANTLDSAGAVTRLTGYVAEQQVALNLQQQGHTVEFPDSANQAGYDLIVDGTPMQVKCSMDADYVLSHFDKYPDIPVIVNSELAEQLGNHPMVLVDTTLSYEAVQETTGVGLEQVSDFADVGDMLPIPLLTIGLAAYRNYGDFNSGKVDGEQYLKNVGKETAAIAGGAMTGSMLLGALAGLATGGVGVIVASGIGAYMGGVAGSTGANSMNREALCNQRDIVVKLLIEFAAWFNENLLVHRTNVLFKQLQSFETHMLNNADRIITFSTLLIYQHEAYMRAYHLNQWILHKLQKGNEMEKVQAGWVAIDESSNFISVDLQPKINEINRQLEIYRELAKPDSAQPNRTHQLKPA</sequence>
<proteinExistence type="predicted"/>
<dbReference type="RefSeq" id="WP_001009680.1">
    <property type="nucleotide sequence ID" value="NZ_JEWH01000023.1"/>
</dbReference>
<reference evidence="1 2" key="1">
    <citation type="submission" date="2014-02" db="EMBL/GenBank/DDBJ databases">
        <title>Comparative genomics and transcriptomics to identify genetic mechanisms underlying the emergence of carbapenem resistant Acinetobacter baumannii (CRAb).</title>
        <authorList>
            <person name="Harris A.D."/>
            <person name="Johnson K.J."/>
            <person name="George J."/>
            <person name="Shefchek K."/>
            <person name="Daugherty S.C."/>
            <person name="Parankush S."/>
            <person name="Sadzewicz L."/>
            <person name="Tallon L."/>
            <person name="Sengamalay N."/>
            <person name="Hazen T.H."/>
            <person name="Rasko D.A."/>
        </authorList>
    </citation>
    <scope>NUCLEOTIDE SEQUENCE [LARGE SCALE GENOMIC DNA]</scope>
    <source>
        <strain evidence="1 2">1295743</strain>
    </source>
</reference>
<dbReference type="PATRIC" id="fig|1310613.3.peg.1970"/>
<comment type="caution">
    <text evidence="1">The sequence shown here is derived from an EMBL/GenBank/DDBJ whole genome shotgun (WGS) entry which is preliminary data.</text>
</comment>
<gene>
    <name evidence="1" type="ORF">J512_2054</name>
</gene>
<dbReference type="AlphaFoldDB" id="A0A009I569"/>
<name>A0A009I569_ACIB9</name>
<evidence type="ECO:0000313" key="2">
    <source>
        <dbReference type="Proteomes" id="UP000020595"/>
    </source>
</evidence>
<dbReference type="Proteomes" id="UP000020595">
    <property type="component" value="Unassembled WGS sequence"/>
</dbReference>
<evidence type="ECO:0008006" key="3">
    <source>
        <dbReference type="Google" id="ProtNLM"/>
    </source>
</evidence>
<protein>
    <recommendedName>
        <fullName evidence="3">Glycine zipper family protein</fullName>
    </recommendedName>
</protein>